<feature type="non-terminal residue" evidence="3">
    <location>
        <position position="1"/>
    </location>
</feature>
<dbReference type="GO" id="GO:0046690">
    <property type="term" value="P:response to tellurium ion"/>
    <property type="evidence" value="ECO:0007669"/>
    <property type="project" value="UniProtKB-KW"/>
</dbReference>
<dbReference type="Gene3D" id="2.60.60.30">
    <property type="entry name" value="sav2460 like domains"/>
    <property type="match status" value="1"/>
</dbReference>
<evidence type="ECO:0000313" key="3">
    <source>
        <dbReference type="EMBL" id="TRG40394.1"/>
    </source>
</evidence>
<dbReference type="AlphaFoldDB" id="A0A548QTA4"/>
<sequence length="139" mass="14466">GKVSGDNDFIFFNNLSSPDGAVKLTPGTQQSSVHIELNRVSPAVQKIALTLVIDGSDTITGLQQLSLQAPGIASFDPETAGRSEQAIIVAEVYRHNGNWKLRALGQGFNGGLEPLAISYGVDVSSPAPTPAPQPSTAPT</sequence>
<name>A0A548QTA4_SALAN</name>
<evidence type="ECO:0000313" key="4">
    <source>
        <dbReference type="Proteomes" id="UP000319232"/>
    </source>
</evidence>
<evidence type="ECO:0000259" key="2">
    <source>
        <dbReference type="Pfam" id="PF02342"/>
    </source>
</evidence>
<dbReference type="EMBL" id="VCUW02000094">
    <property type="protein sequence ID" value="TRG40394.1"/>
    <property type="molecule type" value="Genomic_DNA"/>
</dbReference>
<dbReference type="RefSeq" id="WP_140205933.1">
    <property type="nucleotide sequence ID" value="NZ_VCUW02000094.1"/>
</dbReference>
<feature type="non-terminal residue" evidence="3">
    <location>
        <position position="139"/>
    </location>
</feature>
<feature type="domain" description="TerD" evidence="2">
    <location>
        <begin position="1"/>
        <end position="119"/>
    </location>
</feature>
<reference evidence="3 4" key="1">
    <citation type="journal article" date="2019" name="Appl. Environ. Microbiol.">
        <title>Clinically Unreported Salmonellosis Outbreak Detected via Comparative Genomic Analysis of Municipal Wastewater Salmonella Isolates.</title>
        <authorList>
            <person name="Diemert S."/>
            <person name="Yan T."/>
        </authorList>
    </citation>
    <scope>NUCLEOTIDE SEQUENCE [LARGE SCALE GENOMIC DNA]</scope>
    <source>
        <strain evidence="3 4">HIY0183</strain>
    </source>
</reference>
<accession>A0A548QTA4</accession>
<dbReference type="CDD" id="cd06974">
    <property type="entry name" value="TerD_like"/>
    <property type="match status" value="1"/>
</dbReference>
<organism evidence="3 4">
    <name type="scientific">Salmonella anatum</name>
    <dbReference type="NCBI Taxonomy" id="58712"/>
    <lineage>
        <taxon>Bacteria</taxon>
        <taxon>Pseudomonadati</taxon>
        <taxon>Pseudomonadota</taxon>
        <taxon>Gammaproteobacteria</taxon>
        <taxon>Enterobacterales</taxon>
        <taxon>Enterobacteriaceae</taxon>
        <taxon>Salmonella</taxon>
    </lineage>
</organism>
<evidence type="ECO:0000256" key="1">
    <source>
        <dbReference type="ARBA" id="ARBA00022686"/>
    </source>
</evidence>
<dbReference type="Proteomes" id="UP000319232">
    <property type="component" value="Unassembled WGS sequence"/>
</dbReference>
<dbReference type="InterPro" id="IPR003325">
    <property type="entry name" value="TerD"/>
</dbReference>
<protein>
    <submittedName>
        <fullName evidence="3">TerD family protein</fullName>
    </submittedName>
</protein>
<comment type="caution">
    <text evidence="3">The sequence shown here is derived from an EMBL/GenBank/DDBJ whole genome shotgun (WGS) entry which is preliminary data.</text>
</comment>
<dbReference type="InterPro" id="IPR051324">
    <property type="entry name" value="Stress/Tellurium_Resist"/>
</dbReference>
<dbReference type="PANTHER" id="PTHR32097">
    <property type="entry name" value="CAMP-BINDING PROTEIN 1-RELATED"/>
    <property type="match status" value="1"/>
</dbReference>
<proteinExistence type="predicted"/>
<dbReference type="PANTHER" id="PTHR32097:SF3">
    <property type="entry name" value="TELLURITE RESISTANCE PROTEIN"/>
    <property type="match status" value="1"/>
</dbReference>
<keyword evidence="1" id="KW-0778">Tellurium resistance</keyword>
<dbReference type="Pfam" id="PF02342">
    <property type="entry name" value="TerD"/>
    <property type="match status" value="1"/>
</dbReference>
<gene>
    <name evidence="3" type="ORF">FG704_024935</name>
</gene>